<keyword evidence="4" id="KW-0067">ATP-binding</keyword>
<dbReference type="CDD" id="cd18793">
    <property type="entry name" value="SF2_C_SNF"/>
    <property type="match status" value="1"/>
</dbReference>
<dbReference type="Proteomes" id="UP001196980">
    <property type="component" value="Unassembled WGS sequence"/>
</dbReference>
<dbReference type="PANTHER" id="PTHR10799">
    <property type="entry name" value="SNF2/RAD54 HELICASE FAMILY"/>
    <property type="match status" value="1"/>
</dbReference>
<dbReference type="PROSITE" id="PS51192">
    <property type="entry name" value="HELICASE_ATP_BIND_1"/>
    <property type="match status" value="1"/>
</dbReference>
<proteinExistence type="predicted"/>
<evidence type="ECO:0000313" key="4">
    <source>
        <dbReference type="EMBL" id="MBV6341584.1"/>
    </source>
</evidence>
<dbReference type="SMART" id="SM00487">
    <property type="entry name" value="DEXDc"/>
    <property type="match status" value="1"/>
</dbReference>
<keyword evidence="1" id="KW-0378">Hydrolase</keyword>
<keyword evidence="4" id="KW-0347">Helicase</keyword>
<dbReference type="RefSeq" id="WP_218252217.1">
    <property type="nucleotide sequence ID" value="NZ_JABXWD010000124.1"/>
</dbReference>
<sequence>MVDHPLLFVHDSNTERIELKKGVPELIVDNSKGGYILKISPFKPENDNVIIVKEATNKYRIVECKEEHKKLYSIIGTKGLLVPANAKDKVLQAVSNISSIVQVHSSMAMSLENARDIHADARPHIRLLPYREGLKVEMTIRPFGDAGPYMKPGVGGMNLLMDIAGNPCHTRRDFEQEKKNASDVINASAILQETEQDDWEWVVEDPQSCLQLLVELREIGDGVMLEWPEGQRYSVTKELSFDSLRLALRHQTDWFSVSGSIAVDESTVLELKQVLELLDGTEGRFVKLDEGRYMLLSRQLKKRLEDMKAYAHGHAKDVRMHPLAAVTLQDFFDDVKAIEVDSGWREYIKKVADAGVLDPAVPSTLQVQLRDYQVEGFKWLSRLAHWGVGATLADDMGLGKTLEALAVIIERGVAGASLVVVPTSVQSNWQREAERFAPTLNVVIFGGKDRRQILEALKPNDLVLCTYGLLQSEVELLAEVNWQTIVLDEAQAIKNFATKRSQAAMKLKGGFKLITTGTPIENHLGELWNLFNFINPGLLGSLERFNNRFAIPIEKYNNREARQRLKRLVQPFILRRMKSQVLEELPSRTEIVLEVEMSEKEASFYEALRQRAIERIETSEGESGQKLIGILAELMRLRRACCNPRLVNQEVDIPSSKLSLFAEVLEELLDNKHKVLVFSQFVDHLKIIRQYLDSKSVSYQYLDGSTPIKDRAKAVEDFQAGTGDVFLISIKAGGFGLNLTAADYVIHMDPWWNPAVEDQASDRAHRIGQKRPVTIYKLITKNTIEEKIVKLHENKKELANSLLEGTELTSKVSADELIALIKEL</sequence>
<evidence type="ECO:0000313" key="5">
    <source>
        <dbReference type="Proteomes" id="UP001196980"/>
    </source>
</evidence>
<accession>A0ABS6RY65</accession>
<feature type="domain" description="Helicase ATP-binding" evidence="2">
    <location>
        <begin position="381"/>
        <end position="537"/>
    </location>
</feature>
<dbReference type="PROSITE" id="PS51194">
    <property type="entry name" value="HELICASE_CTER"/>
    <property type="match status" value="1"/>
</dbReference>
<dbReference type="CDD" id="cd18012">
    <property type="entry name" value="DEXQc_arch_SWI2_SNF2"/>
    <property type="match status" value="1"/>
</dbReference>
<evidence type="ECO:0000256" key="1">
    <source>
        <dbReference type="ARBA" id="ARBA00022801"/>
    </source>
</evidence>
<evidence type="ECO:0000259" key="2">
    <source>
        <dbReference type="PROSITE" id="PS51192"/>
    </source>
</evidence>
<gene>
    <name evidence="4" type="ORF">HWQ67_08295</name>
</gene>
<feature type="domain" description="Helicase C-terminal" evidence="3">
    <location>
        <begin position="664"/>
        <end position="814"/>
    </location>
</feature>
<comment type="caution">
    <text evidence="4">The sequence shown here is derived from an EMBL/GenBank/DDBJ whole genome shotgun (WGS) entry which is preliminary data.</text>
</comment>
<keyword evidence="5" id="KW-1185">Reference proteome</keyword>
<protein>
    <submittedName>
        <fullName evidence="4">DEAD/DEAH box helicase</fullName>
    </submittedName>
</protein>
<name>A0ABS6RY65_9BACT</name>
<organism evidence="4 5">
    <name type="scientific">Candidatus Magnetobacterium casense</name>
    <dbReference type="NCBI Taxonomy" id="1455061"/>
    <lineage>
        <taxon>Bacteria</taxon>
        <taxon>Pseudomonadati</taxon>
        <taxon>Nitrospirota</taxon>
        <taxon>Thermodesulfovibrionia</taxon>
        <taxon>Thermodesulfovibrionales</taxon>
        <taxon>Candidatus Magnetobacteriaceae</taxon>
        <taxon>Candidatus Magnetobacterium</taxon>
    </lineage>
</organism>
<evidence type="ECO:0000259" key="3">
    <source>
        <dbReference type="PROSITE" id="PS51194"/>
    </source>
</evidence>
<dbReference type="GO" id="GO:0004386">
    <property type="term" value="F:helicase activity"/>
    <property type="evidence" value="ECO:0007669"/>
    <property type="project" value="UniProtKB-KW"/>
</dbReference>
<reference evidence="4 5" key="1">
    <citation type="journal article" date="2020" name="J Geophys Res Biogeosci">
        <title>Magnetotaxis as an Adaptation to Enable Bacterial Shuttling of Microbial Sulfur and Sulfur Cycling Across Aquatic Oxic#Anoxic Interfaces.</title>
        <authorList>
            <person name="Li J."/>
            <person name="Liu P."/>
            <person name="Wang J."/>
            <person name="Roberts A.P."/>
            <person name="Pan Y."/>
        </authorList>
    </citation>
    <scope>NUCLEOTIDE SEQUENCE [LARGE SCALE GENOMIC DNA]</scope>
    <source>
        <strain evidence="4 5">MYR-1_YQ</strain>
    </source>
</reference>
<dbReference type="EMBL" id="JABXWD010000124">
    <property type="protein sequence ID" value="MBV6341584.1"/>
    <property type="molecule type" value="Genomic_DNA"/>
</dbReference>
<keyword evidence="4" id="KW-0547">Nucleotide-binding</keyword>
<dbReference type="InterPro" id="IPR001650">
    <property type="entry name" value="Helicase_C-like"/>
</dbReference>
<dbReference type="InterPro" id="IPR014001">
    <property type="entry name" value="Helicase_ATP-bd"/>
</dbReference>
<dbReference type="InterPro" id="IPR000330">
    <property type="entry name" value="SNF2_N"/>
</dbReference>
<dbReference type="InterPro" id="IPR049730">
    <property type="entry name" value="SNF2/RAD54-like_C"/>
</dbReference>
<dbReference type="SMART" id="SM00490">
    <property type="entry name" value="HELICc"/>
    <property type="match status" value="1"/>
</dbReference>
<dbReference type="Pfam" id="PF00176">
    <property type="entry name" value="SNF2-rel_dom"/>
    <property type="match status" value="1"/>
</dbReference>
<dbReference type="Pfam" id="PF00271">
    <property type="entry name" value="Helicase_C"/>
    <property type="match status" value="1"/>
</dbReference>